<dbReference type="HOGENOM" id="CLU_047737_2_0_4"/>
<dbReference type="CDD" id="cd06662">
    <property type="entry name" value="SURF1"/>
    <property type="match status" value="1"/>
</dbReference>
<keyword evidence="6" id="KW-1003">Cell membrane</keyword>
<evidence type="ECO:0000313" key="7">
    <source>
        <dbReference type="EMBL" id="ABM36201.1"/>
    </source>
</evidence>
<protein>
    <recommendedName>
        <fullName evidence="6">SURF1-like protein</fullName>
    </recommendedName>
</protein>
<keyword evidence="4 6" id="KW-1133">Transmembrane helix</keyword>
<dbReference type="eggNOG" id="COG3346">
    <property type="taxonomic scope" value="Bacteria"/>
</dbReference>
<evidence type="ECO:0000256" key="3">
    <source>
        <dbReference type="ARBA" id="ARBA00022692"/>
    </source>
</evidence>
<dbReference type="KEGG" id="pna:Pnap_0884"/>
<dbReference type="Pfam" id="PF02104">
    <property type="entry name" value="SURF1"/>
    <property type="match status" value="1"/>
</dbReference>
<sequence>MTSALNSRRFWLLTLAAMLVAGATFSLGQWQLRRAAQKEAVQAAIEAKNSLSALDGRALVATKNIANEIYRRAVLQGVWQAAHTVYLDNRPMGGRTGFWVFTPLVLQGSGQVILVQRGWIPRNFADRTQLPEVATPAGRVTVEGRIAPPPSKLYEFKGMDAGPIRQNLDLAAFRLETGLPLLEEVSLLQTGAPSEGLLREWAAPNLGVDKHHGYAFQWFGLCGLVVLLYVWFQVILPFRASLRAQRRD</sequence>
<keyword evidence="3 6" id="KW-0812">Transmembrane</keyword>
<dbReference type="PANTHER" id="PTHR23427:SF2">
    <property type="entry name" value="SURFEIT LOCUS PROTEIN 1"/>
    <property type="match status" value="1"/>
</dbReference>
<dbReference type="EMBL" id="CP000529">
    <property type="protein sequence ID" value="ABM36201.1"/>
    <property type="molecule type" value="Genomic_DNA"/>
</dbReference>
<name>A1VKM3_POLNA</name>
<comment type="caution">
    <text evidence="6">Lacks conserved residue(s) required for the propagation of feature annotation.</text>
</comment>
<gene>
    <name evidence="7" type="ordered locus">Pnap_0884</name>
</gene>
<comment type="similarity">
    <text evidence="2 6">Belongs to the SURF1 family.</text>
</comment>
<evidence type="ECO:0000256" key="2">
    <source>
        <dbReference type="ARBA" id="ARBA00007165"/>
    </source>
</evidence>
<keyword evidence="5 6" id="KW-0472">Membrane</keyword>
<feature type="transmembrane region" description="Helical" evidence="6">
    <location>
        <begin position="218"/>
        <end position="238"/>
    </location>
</feature>
<dbReference type="AlphaFoldDB" id="A1VKM3"/>
<dbReference type="STRING" id="365044.Pnap_0884"/>
<organism evidence="7 8">
    <name type="scientific">Polaromonas naphthalenivorans (strain CJ2)</name>
    <dbReference type="NCBI Taxonomy" id="365044"/>
    <lineage>
        <taxon>Bacteria</taxon>
        <taxon>Pseudomonadati</taxon>
        <taxon>Pseudomonadota</taxon>
        <taxon>Betaproteobacteria</taxon>
        <taxon>Burkholderiales</taxon>
        <taxon>Comamonadaceae</taxon>
        <taxon>Polaromonas</taxon>
    </lineage>
</organism>
<evidence type="ECO:0000256" key="5">
    <source>
        <dbReference type="ARBA" id="ARBA00023136"/>
    </source>
</evidence>
<evidence type="ECO:0000313" key="8">
    <source>
        <dbReference type="Proteomes" id="UP000000644"/>
    </source>
</evidence>
<evidence type="ECO:0000256" key="1">
    <source>
        <dbReference type="ARBA" id="ARBA00004370"/>
    </source>
</evidence>
<dbReference type="RefSeq" id="WP_011800295.1">
    <property type="nucleotide sequence ID" value="NC_008781.1"/>
</dbReference>
<evidence type="ECO:0000256" key="6">
    <source>
        <dbReference type="RuleBase" id="RU363076"/>
    </source>
</evidence>
<dbReference type="Proteomes" id="UP000000644">
    <property type="component" value="Chromosome"/>
</dbReference>
<dbReference type="OrthoDB" id="9789940at2"/>
<evidence type="ECO:0000256" key="4">
    <source>
        <dbReference type="ARBA" id="ARBA00022989"/>
    </source>
</evidence>
<reference evidence="8" key="1">
    <citation type="journal article" date="2009" name="Environ. Microbiol.">
        <title>The genome of Polaromonas naphthalenivorans strain CJ2, isolated from coal tar-contaminated sediment, reveals physiological and metabolic versatility and evolution through extensive horizontal gene transfer.</title>
        <authorList>
            <person name="Yagi J.M."/>
            <person name="Sims D."/>
            <person name="Brettin T."/>
            <person name="Bruce D."/>
            <person name="Madsen E.L."/>
        </authorList>
    </citation>
    <scope>NUCLEOTIDE SEQUENCE [LARGE SCALE GENOMIC DNA]</scope>
    <source>
        <strain evidence="8">CJ2</strain>
    </source>
</reference>
<dbReference type="InterPro" id="IPR002994">
    <property type="entry name" value="Surf1/Shy1"/>
</dbReference>
<dbReference type="PROSITE" id="PS50895">
    <property type="entry name" value="SURF1"/>
    <property type="match status" value="1"/>
</dbReference>
<keyword evidence="8" id="KW-1185">Reference proteome</keyword>
<dbReference type="GO" id="GO:0005886">
    <property type="term" value="C:plasma membrane"/>
    <property type="evidence" value="ECO:0007669"/>
    <property type="project" value="UniProtKB-SubCell"/>
</dbReference>
<comment type="subcellular location">
    <subcellularLocation>
        <location evidence="6">Cell membrane</location>
        <topology evidence="6">Multi-pass membrane protein</topology>
    </subcellularLocation>
    <subcellularLocation>
        <location evidence="1">Membrane</location>
    </subcellularLocation>
</comment>
<dbReference type="InterPro" id="IPR045214">
    <property type="entry name" value="Surf1/Surf4"/>
</dbReference>
<proteinExistence type="inferred from homology"/>
<accession>A1VKM3</accession>
<dbReference type="PANTHER" id="PTHR23427">
    <property type="entry name" value="SURFEIT LOCUS PROTEIN"/>
    <property type="match status" value="1"/>
</dbReference>